<reference evidence="3" key="1">
    <citation type="submission" date="2016-06" db="UniProtKB">
        <authorList>
            <consortium name="WormBaseParasite"/>
        </authorList>
    </citation>
    <scope>IDENTIFICATION</scope>
</reference>
<dbReference type="GO" id="GO:0020037">
    <property type="term" value="F:heme binding"/>
    <property type="evidence" value="ECO:0007669"/>
    <property type="project" value="TreeGrafter"/>
</dbReference>
<dbReference type="PANTHER" id="PTHR24221">
    <property type="entry name" value="ATP-BINDING CASSETTE SUB-FAMILY B"/>
    <property type="match status" value="1"/>
</dbReference>
<dbReference type="InterPro" id="IPR039421">
    <property type="entry name" value="Type_1_exporter"/>
</dbReference>
<dbReference type="SUPFAM" id="SSF52540">
    <property type="entry name" value="P-loop containing nucleoside triphosphate hydrolases"/>
    <property type="match status" value="1"/>
</dbReference>
<evidence type="ECO:0000313" key="1">
    <source>
        <dbReference type="EMBL" id="VDK56513.1"/>
    </source>
</evidence>
<accession>A0A183DDW6</accession>
<proteinExistence type="predicted"/>
<keyword evidence="2" id="KW-1185">Reference proteome</keyword>
<dbReference type="Gene3D" id="3.40.50.300">
    <property type="entry name" value="P-loop containing nucleotide triphosphate hydrolases"/>
    <property type="match status" value="1"/>
</dbReference>
<reference evidence="1 2" key="2">
    <citation type="submission" date="2018-11" db="EMBL/GenBank/DDBJ databases">
        <authorList>
            <consortium name="Pathogen Informatics"/>
        </authorList>
    </citation>
    <scope>NUCLEOTIDE SEQUENCE [LARGE SCALE GENOMIC DNA]</scope>
</reference>
<dbReference type="AlphaFoldDB" id="A0A183DDW6"/>
<gene>
    <name evidence="1" type="ORF">GPUH_LOCUS6907</name>
</gene>
<dbReference type="GO" id="GO:0015439">
    <property type="term" value="F:ABC-type heme transporter activity"/>
    <property type="evidence" value="ECO:0007669"/>
    <property type="project" value="TreeGrafter"/>
</dbReference>
<organism evidence="3">
    <name type="scientific">Gongylonema pulchrum</name>
    <dbReference type="NCBI Taxonomy" id="637853"/>
    <lineage>
        <taxon>Eukaryota</taxon>
        <taxon>Metazoa</taxon>
        <taxon>Ecdysozoa</taxon>
        <taxon>Nematoda</taxon>
        <taxon>Chromadorea</taxon>
        <taxon>Rhabditida</taxon>
        <taxon>Spirurina</taxon>
        <taxon>Spiruromorpha</taxon>
        <taxon>Spiruroidea</taxon>
        <taxon>Gongylonematidae</taxon>
        <taxon>Gongylonema</taxon>
    </lineage>
</organism>
<dbReference type="PANTHER" id="PTHR24221:SF654">
    <property type="entry name" value="ATP-BINDING CASSETTE SUB-FAMILY B MEMBER 6"/>
    <property type="match status" value="1"/>
</dbReference>
<evidence type="ECO:0000313" key="2">
    <source>
        <dbReference type="Proteomes" id="UP000271098"/>
    </source>
</evidence>
<dbReference type="OrthoDB" id="6500128at2759"/>
<dbReference type="EMBL" id="UYRT01017009">
    <property type="protein sequence ID" value="VDK56513.1"/>
    <property type="molecule type" value="Genomic_DNA"/>
</dbReference>
<name>A0A183DDW6_9BILA</name>
<dbReference type="InterPro" id="IPR027417">
    <property type="entry name" value="P-loop_NTPase"/>
</dbReference>
<evidence type="ECO:0000313" key="3">
    <source>
        <dbReference type="WBParaSite" id="GPUH_0000691601-mRNA-1"/>
    </source>
</evidence>
<dbReference type="WBParaSite" id="GPUH_0000691601-mRNA-1">
    <property type="protein sequence ID" value="GPUH_0000691601-mRNA-1"/>
    <property type="gene ID" value="GPUH_0000691601"/>
</dbReference>
<sequence length="71" mass="8124">MENMFELLAEDIEVTDKPDAPPLEVRNGDIEFDNVHFGYTPERTVLHGVSFTVRKGETVALVRFYQHSPAF</sequence>
<dbReference type="GO" id="GO:0005774">
    <property type="term" value="C:vacuolar membrane"/>
    <property type="evidence" value="ECO:0007669"/>
    <property type="project" value="TreeGrafter"/>
</dbReference>
<protein>
    <submittedName>
        <fullName evidence="3">ABC transporter ATP-binding protein</fullName>
    </submittedName>
</protein>
<dbReference type="Proteomes" id="UP000271098">
    <property type="component" value="Unassembled WGS sequence"/>
</dbReference>